<dbReference type="PANTHER" id="PTHR10361:SF28">
    <property type="entry name" value="P3 PROTEIN-RELATED"/>
    <property type="match status" value="1"/>
</dbReference>
<dbReference type="EMBL" id="JBBKYA010000001">
    <property type="protein sequence ID" value="MFD3274694.1"/>
    <property type="molecule type" value="Genomic_DNA"/>
</dbReference>
<dbReference type="InterPro" id="IPR038770">
    <property type="entry name" value="Na+/solute_symporter_sf"/>
</dbReference>
<protein>
    <submittedName>
        <fullName evidence="6">Bile acid:sodium symporter family protein</fullName>
    </submittedName>
</protein>
<dbReference type="PANTHER" id="PTHR10361">
    <property type="entry name" value="SODIUM-BILE ACID COTRANSPORTER"/>
    <property type="match status" value="1"/>
</dbReference>
<feature type="transmembrane region" description="Helical" evidence="5">
    <location>
        <begin position="117"/>
        <end position="139"/>
    </location>
</feature>
<evidence type="ECO:0000256" key="1">
    <source>
        <dbReference type="ARBA" id="ARBA00004141"/>
    </source>
</evidence>
<evidence type="ECO:0000256" key="2">
    <source>
        <dbReference type="ARBA" id="ARBA00022692"/>
    </source>
</evidence>
<feature type="transmembrane region" description="Helical" evidence="5">
    <location>
        <begin position="86"/>
        <end position="105"/>
    </location>
</feature>
<name>A0ABW6CUT1_9BACT</name>
<proteinExistence type="predicted"/>
<keyword evidence="2 5" id="KW-0812">Transmembrane</keyword>
<dbReference type="Gene3D" id="1.20.1530.20">
    <property type="match status" value="1"/>
</dbReference>
<organism evidence="6 7">
    <name type="scientific">Aquirufa echingensis</name>
    <dbReference type="NCBI Taxonomy" id="3096516"/>
    <lineage>
        <taxon>Bacteria</taxon>
        <taxon>Pseudomonadati</taxon>
        <taxon>Bacteroidota</taxon>
        <taxon>Cytophagia</taxon>
        <taxon>Cytophagales</taxon>
        <taxon>Flectobacillaceae</taxon>
        <taxon>Aquirufa</taxon>
    </lineage>
</organism>
<sequence>MKHLLCQACLGLGLLAGIGSAICFILGVSFAPILLIFFFTLLALGFQGHAILKGFSYTFFIFAASTYAFTFPENMVSYQGFPLKKLVTPLLVLTMFGMGIHMNLTRFVEIVKSPKPIFAGIFCHYLIMPGIGLLLAMSTDLPPEIAAGIILVGCSPSGMASNVMAFISGGNLALSVTVTAISTLLAPLFTPLLMKILANQLVPIDFWDMFWHITEIVIFPVLAGLVYNQYAYGKQKWLDELLPILSMASIIFIVALTVSAGHQALMSIGWLLIVLVLIHNIAGYFFGYRISKWMGINEQDSRTIAFEVGLQNAGLASGIAAKMGYIATMGLVPGIFGSMQNITASILANWWGRKK</sequence>
<feature type="transmembrane region" description="Helical" evidence="5">
    <location>
        <begin position="242"/>
        <end position="262"/>
    </location>
</feature>
<feature type="transmembrane region" description="Helical" evidence="5">
    <location>
        <begin position="268"/>
        <end position="287"/>
    </location>
</feature>
<evidence type="ECO:0000313" key="6">
    <source>
        <dbReference type="EMBL" id="MFD3274694.1"/>
    </source>
</evidence>
<gene>
    <name evidence="6" type="ORF">SKC38_00460</name>
</gene>
<evidence type="ECO:0000256" key="4">
    <source>
        <dbReference type="ARBA" id="ARBA00023136"/>
    </source>
</evidence>
<evidence type="ECO:0000256" key="5">
    <source>
        <dbReference type="SAM" id="Phobius"/>
    </source>
</evidence>
<dbReference type="InterPro" id="IPR004710">
    <property type="entry name" value="Bilac:Na_transpt"/>
</dbReference>
<feature type="transmembrane region" description="Helical" evidence="5">
    <location>
        <begin position="209"/>
        <end position="230"/>
    </location>
</feature>
<accession>A0ABW6CUT1</accession>
<dbReference type="RefSeq" id="WP_377974148.1">
    <property type="nucleotide sequence ID" value="NZ_JBBKYA010000001.1"/>
</dbReference>
<feature type="transmembrane region" description="Helical" evidence="5">
    <location>
        <begin position="145"/>
        <end position="165"/>
    </location>
</feature>
<comment type="subcellular location">
    <subcellularLocation>
        <location evidence="1">Membrane</location>
        <topology evidence="1">Multi-pass membrane protein</topology>
    </subcellularLocation>
</comment>
<feature type="transmembrane region" description="Helical" evidence="5">
    <location>
        <begin position="54"/>
        <end position="71"/>
    </location>
</feature>
<evidence type="ECO:0000256" key="3">
    <source>
        <dbReference type="ARBA" id="ARBA00022989"/>
    </source>
</evidence>
<dbReference type="InterPro" id="IPR002657">
    <property type="entry name" value="BilAc:Na_symport/Acr3"/>
</dbReference>
<dbReference type="Pfam" id="PF01758">
    <property type="entry name" value="SBF"/>
    <property type="match status" value="1"/>
</dbReference>
<keyword evidence="3 5" id="KW-1133">Transmembrane helix</keyword>
<feature type="transmembrane region" description="Helical" evidence="5">
    <location>
        <begin position="172"/>
        <end position="189"/>
    </location>
</feature>
<keyword evidence="4 5" id="KW-0472">Membrane</keyword>
<comment type="caution">
    <text evidence="6">The sequence shown here is derived from an EMBL/GenBank/DDBJ whole genome shotgun (WGS) entry which is preliminary data.</text>
</comment>
<dbReference type="Proteomes" id="UP001598114">
    <property type="component" value="Unassembled WGS sequence"/>
</dbReference>
<keyword evidence="7" id="KW-1185">Reference proteome</keyword>
<evidence type="ECO:0000313" key="7">
    <source>
        <dbReference type="Proteomes" id="UP001598114"/>
    </source>
</evidence>
<reference evidence="6 7" key="1">
    <citation type="submission" date="2024-03" db="EMBL/GenBank/DDBJ databases">
        <title>Aquirufa genome sequencing.</title>
        <authorList>
            <person name="Pitt A."/>
            <person name="Hahn M.W."/>
        </authorList>
    </citation>
    <scope>NUCLEOTIDE SEQUENCE [LARGE SCALE GENOMIC DNA]</scope>
    <source>
        <strain evidence="6 7">PLAD-142S6K</strain>
    </source>
</reference>